<evidence type="ECO:0000256" key="4">
    <source>
        <dbReference type="ARBA" id="ARBA00022519"/>
    </source>
</evidence>
<feature type="transmembrane region" description="Helical" evidence="8">
    <location>
        <begin position="340"/>
        <end position="360"/>
    </location>
</feature>
<evidence type="ECO:0000256" key="6">
    <source>
        <dbReference type="ARBA" id="ARBA00022989"/>
    </source>
</evidence>
<evidence type="ECO:0000313" key="11">
    <source>
        <dbReference type="EMBL" id="APC49483.1"/>
    </source>
</evidence>
<organism evidence="11 12">
    <name type="scientific">Virgibacillus halodenitrificans</name>
    <name type="common">Bacillus halodenitrificans</name>
    <dbReference type="NCBI Taxonomy" id="1482"/>
    <lineage>
        <taxon>Bacteria</taxon>
        <taxon>Bacillati</taxon>
        <taxon>Bacillota</taxon>
        <taxon>Bacilli</taxon>
        <taxon>Bacillales</taxon>
        <taxon>Bacillaceae</taxon>
        <taxon>Virgibacillus</taxon>
    </lineage>
</organism>
<evidence type="ECO:0000313" key="12">
    <source>
        <dbReference type="Proteomes" id="UP000182945"/>
    </source>
</evidence>
<evidence type="ECO:0000259" key="10">
    <source>
        <dbReference type="Pfam" id="PF06808"/>
    </source>
</evidence>
<dbReference type="PANTHER" id="PTHR33362">
    <property type="entry name" value="SIALIC ACID TRAP TRANSPORTER PERMEASE PROTEIN SIAT-RELATED"/>
    <property type="match status" value="1"/>
</dbReference>
<dbReference type="GO" id="GO:0022857">
    <property type="term" value="F:transmembrane transporter activity"/>
    <property type="evidence" value="ECO:0007669"/>
    <property type="project" value="TreeGrafter"/>
</dbReference>
<dbReference type="GO" id="GO:0005886">
    <property type="term" value="C:plasma membrane"/>
    <property type="evidence" value="ECO:0007669"/>
    <property type="project" value="UniProtKB-SubCell"/>
</dbReference>
<feature type="transmembrane region" description="Helical" evidence="8">
    <location>
        <begin position="38"/>
        <end position="56"/>
    </location>
</feature>
<protein>
    <submittedName>
        <fullName evidence="11">C4-dicarboxylate ABC transporter substrate-binding protein</fullName>
    </submittedName>
</protein>
<dbReference type="Pfam" id="PF06808">
    <property type="entry name" value="DctM"/>
    <property type="match status" value="1"/>
</dbReference>
<dbReference type="InterPro" id="IPR010656">
    <property type="entry name" value="DctM"/>
</dbReference>
<evidence type="ECO:0000256" key="1">
    <source>
        <dbReference type="ARBA" id="ARBA00004429"/>
    </source>
</evidence>
<keyword evidence="6 8" id="KW-1133">Transmembrane helix</keyword>
<dbReference type="GeneID" id="71515785"/>
<evidence type="ECO:0000256" key="8">
    <source>
        <dbReference type="SAM" id="Phobius"/>
    </source>
</evidence>
<dbReference type="InterPro" id="IPR055348">
    <property type="entry name" value="DctQ"/>
</dbReference>
<gene>
    <name evidence="11" type="ORF">BME96_15340</name>
</gene>
<evidence type="ECO:0000256" key="2">
    <source>
        <dbReference type="ARBA" id="ARBA00022448"/>
    </source>
</evidence>
<feature type="transmembrane region" description="Helical" evidence="8">
    <location>
        <begin position="76"/>
        <end position="93"/>
    </location>
</feature>
<dbReference type="NCBIfam" id="TIGR00786">
    <property type="entry name" value="dctM"/>
    <property type="match status" value="1"/>
</dbReference>
<evidence type="ECO:0000259" key="9">
    <source>
        <dbReference type="Pfam" id="PF04290"/>
    </source>
</evidence>
<proteinExistence type="predicted"/>
<feature type="transmembrane region" description="Helical" evidence="8">
    <location>
        <begin position="451"/>
        <end position="470"/>
    </location>
</feature>
<dbReference type="RefSeq" id="WP_071649514.1">
    <property type="nucleotide sequence ID" value="NZ_CP017962.1"/>
</dbReference>
<dbReference type="InterPro" id="IPR004681">
    <property type="entry name" value="TRAP_DctM"/>
</dbReference>
<keyword evidence="3" id="KW-1003">Cell membrane</keyword>
<reference evidence="11 12" key="1">
    <citation type="submission" date="2016-11" db="EMBL/GenBank/DDBJ databases">
        <title>Complete genome sequencing of Virgibacillus halodenitrificans PDB-F2.</title>
        <authorList>
            <person name="Sun Z."/>
            <person name="Zhou Y."/>
            <person name="Li H."/>
        </authorList>
    </citation>
    <scope>NUCLEOTIDE SEQUENCE [LARGE SCALE GENOMIC DNA]</scope>
    <source>
        <strain evidence="11 12">PDB-F2</strain>
    </source>
</reference>
<keyword evidence="2" id="KW-0813">Transport</keyword>
<evidence type="ECO:0000256" key="7">
    <source>
        <dbReference type="ARBA" id="ARBA00023136"/>
    </source>
</evidence>
<feature type="domain" description="Tripartite ATP-independent periplasmic transporters DctQ component" evidence="9">
    <location>
        <begin position="48"/>
        <end position="180"/>
    </location>
</feature>
<dbReference type="Proteomes" id="UP000182945">
    <property type="component" value="Chromosome"/>
</dbReference>
<feature type="domain" description="TRAP C4-dicarboxylate transport system permease DctM subunit" evidence="10">
    <location>
        <begin position="217"/>
        <end position="627"/>
    </location>
</feature>
<dbReference type="PANTHER" id="PTHR33362:SF3">
    <property type="entry name" value="SIALIC ACID TRAP TRANSPORTER PERMEASE PROTEIN SIAT"/>
    <property type="match status" value="1"/>
</dbReference>
<evidence type="ECO:0000256" key="5">
    <source>
        <dbReference type="ARBA" id="ARBA00022692"/>
    </source>
</evidence>
<feature type="transmembrane region" description="Helical" evidence="8">
    <location>
        <begin position="380"/>
        <end position="402"/>
    </location>
</feature>
<feature type="transmembrane region" description="Helical" evidence="8">
    <location>
        <begin position="609"/>
        <end position="632"/>
    </location>
</feature>
<sequence>MEHGSATVDKVEDQDNPIQPISNFRKFIGILDRRFEEILIVAGFLTFIILINLQVINRYALPFIDIANITTWTEEISRYIFIFVSFLGASLAIRKGESIEVNVVMNRFPDHVQRAVKVANSLFMLYFSYIMLKYGAELITFQLSTHQSTPALSIPMAIPYSAVPIGFGLMIIRLIQKFYMDTKDMEMKEGLLATAIALAVILPIGVVGQGSITLFLFGYFVLFILIGMPIAFSLGISTLATVFATDAIPIDFFPQTAFTSIDNFPIMAIPFFIAAGIIMGGGKIIKKLLHLSDELLGFLPGGLALVAIVTSMFFSAISGSGPATVAAIGTILIPAMVKQGYNAGFATAVIATAGSIGVIIPPSNPMVIYGVVGQQSISKLFIAGILPGVLTGLVLIVVSYVISKKNGWQGEKTSFNMKSMVKAAWDAKLALLVPIIILGGIYGGYMTPTEAAAVAAAYGLIIGLFVYKDLNFKGIYRSLSKAGVTSSIIILLIVMASIFGRLITLERIAETVASFVLSISENKFIILLLLNVLLLLVGLVMEALAAIVILTPILLPMAIELGVDPIHFGLIMIFNLAIGFITPPVGVNLFVAASAAKLKIEDVIKGNKILLLAMLAVLGLVTYIPQISMWLVGFMK</sequence>
<accession>A0AAC9J1H3</accession>
<comment type="subcellular location">
    <subcellularLocation>
        <location evidence="1">Cell inner membrane</location>
        <topology evidence="1">Multi-pass membrane protein</topology>
    </subcellularLocation>
</comment>
<keyword evidence="7 8" id="KW-0472">Membrane</keyword>
<dbReference type="Pfam" id="PF04290">
    <property type="entry name" value="DctQ"/>
    <property type="match status" value="1"/>
</dbReference>
<feature type="transmembrane region" description="Helical" evidence="8">
    <location>
        <begin position="524"/>
        <end position="555"/>
    </location>
</feature>
<feature type="transmembrane region" description="Helical" evidence="8">
    <location>
        <begin position="264"/>
        <end position="285"/>
    </location>
</feature>
<dbReference type="KEGG" id="vhl:BME96_15340"/>
<feature type="transmembrane region" description="Helical" evidence="8">
    <location>
        <begin position="152"/>
        <end position="171"/>
    </location>
</feature>
<feature type="transmembrane region" description="Helical" evidence="8">
    <location>
        <begin position="191"/>
        <end position="210"/>
    </location>
</feature>
<feature type="transmembrane region" description="Helical" evidence="8">
    <location>
        <begin position="305"/>
        <end position="333"/>
    </location>
</feature>
<evidence type="ECO:0000256" key="3">
    <source>
        <dbReference type="ARBA" id="ARBA00022475"/>
    </source>
</evidence>
<feature type="transmembrane region" description="Helical" evidence="8">
    <location>
        <begin position="216"/>
        <end position="243"/>
    </location>
</feature>
<keyword evidence="5 8" id="KW-0812">Transmembrane</keyword>
<feature type="transmembrane region" description="Helical" evidence="8">
    <location>
        <begin position="482"/>
        <end position="504"/>
    </location>
</feature>
<feature type="transmembrane region" description="Helical" evidence="8">
    <location>
        <begin position="114"/>
        <end position="132"/>
    </location>
</feature>
<feature type="transmembrane region" description="Helical" evidence="8">
    <location>
        <begin position="567"/>
        <end position="589"/>
    </location>
</feature>
<feature type="transmembrane region" description="Helical" evidence="8">
    <location>
        <begin position="423"/>
        <end position="445"/>
    </location>
</feature>
<dbReference type="AlphaFoldDB" id="A0AAC9J1H3"/>
<name>A0AAC9J1H3_VIRHA</name>
<dbReference type="EMBL" id="CP017962">
    <property type="protein sequence ID" value="APC49483.1"/>
    <property type="molecule type" value="Genomic_DNA"/>
</dbReference>
<keyword evidence="4" id="KW-0997">Cell inner membrane</keyword>